<evidence type="ECO:0000313" key="3">
    <source>
        <dbReference type="EMBL" id="CAD5122243.1"/>
    </source>
</evidence>
<dbReference type="InterPro" id="IPR003609">
    <property type="entry name" value="Pan_app"/>
</dbReference>
<feature type="chain" id="PRO_5029591870" evidence="1">
    <location>
        <begin position="23"/>
        <end position="281"/>
    </location>
</feature>
<feature type="domain" description="Apple" evidence="2">
    <location>
        <begin position="203"/>
        <end position="280"/>
    </location>
</feature>
<dbReference type="EMBL" id="CAJFCJ010000016">
    <property type="protein sequence ID" value="CAD5122243.1"/>
    <property type="molecule type" value="Genomic_DNA"/>
</dbReference>
<sequence>MRQIVFLYSVLILIQYFSIQNAEVTDELDNELLLQELDRRNVKRSPYDVPGYDRYPNRDYYGFDIQKFENTDRHSCAEECNELSECKAFVFNKINTCFIKTRGSTSGAPYMKNNFGELFIKRTDEIIGYTHYPKMDYNLHDIRKLVNSNPHDCADECNDEPKCKGIVFNIYNKYCYLKHEAKPEGKYFLNNHAGQLYIKDSIYDVDGFNRYEGRDFCGKSFETFHEIDREDCGALCKSSVKCQGFVFVTMVQKCCLKSVARTYGENFKENPDTDFYIRAKA</sequence>
<evidence type="ECO:0000313" key="4">
    <source>
        <dbReference type="Proteomes" id="UP000549394"/>
    </source>
</evidence>
<dbReference type="SMART" id="SM00473">
    <property type="entry name" value="PAN_AP"/>
    <property type="match status" value="3"/>
</dbReference>
<feature type="domain" description="Apple" evidence="2">
    <location>
        <begin position="45"/>
        <end position="123"/>
    </location>
</feature>
<evidence type="ECO:0000259" key="2">
    <source>
        <dbReference type="PROSITE" id="PS50948"/>
    </source>
</evidence>
<organism evidence="3 4">
    <name type="scientific">Dimorphilus gyrociliatus</name>
    <dbReference type="NCBI Taxonomy" id="2664684"/>
    <lineage>
        <taxon>Eukaryota</taxon>
        <taxon>Metazoa</taxon>
        <taxon>Spiralia</taxon>
        <taxon>Lophotrochozoa</taxon>
        <taxon>Annelida</taxon>
        <taxon>Polychaeta</taxon>
        <taxon>Polychaeta incertae sedis</taxon>
        <taxon>Dinophilidae</taxon>
        <taxon>Dimorphilus</taxon>
    </lineage>
</organism>
<dbReference type="AlphaFoldDB" id="A0A7I8W132"/>
<name>A0A7I8W132_9ANNE</name>
<feature type="signal peptide" evidence="1">
    <location>
        <begin position="1"/>
        <end position="22"/>
    </location>
</feature>
<protein>
    <submittedName>
        <fullName evidence="3">DgyrCDS10691</fullName>
    </submittedName>
</protein>
<gene>
    <name evidence="3" type="ORF">DGYR_LOCUS10074</name>
</gene>
<dbReference type="Proteomes" id="UP000549394">
    <property type="component" value="Unassembled WGS sequence"/>
</dbReference>
<dbReference type="PROSITE" id="PS50948">
    <property type="entry name" value="PAN"/>
    <property type="match status" value="2"/>
</dbReference>
<keyword evidence="4" id="KW-1185">Reference proteome</keyword>
<reference evidence="3 4" key="1">
    <citation type="submission" date="2020-08" db="EMBL/GenBank/DDBJ databases">
        <authorList>
            <person name="Hejnol A."/>
        </authorList>
    </citation>
    <scope>NUCLEOTIDE SEQUENCE [LARGE SCALE GENOMIC DNA]</scope>
</reference>
<comment type="caution">
    <text evidence="3">The sequence shown here is derived from an EMBL/GenBank/DDBJ whole genome shotgun (WGS) entry which is preliminary data.</text>
</comment>
<dbReference type="Gene3D" id="3.50.4.10">
    <property type="entry name" value="Hepatocyte Growth Factor"/>
    <property type="match status" value="2"/>
</dbReference>
<proteinExistence type="predicted"/>
<evidence type="ECO:0000256" key="1">
    <source>
        <dbReference type="SAM" id="SignalP"/>
    </source>
</evidence>
<accession>A0A7I8W132</accession>
<dbReference type="Pfam" id="PF14295">
    <property type="entry name" value="PAN_4"/>
    <property type="match status" value="1"/>
</dbReference>
<dbReference type="Pfam" id="PF00024">
    <property type="entry name" value="PAN_1"/>
    <property type="match status" value="2"/>
</dbReference>
<keyword evidence="1" id="KW-0732">Signal</keyword>